<comment type="similarity">
    <text evidence="3">Belongs to the UbiH/COQ6 family.</text>
</comment>
<proteinExistence type="inferred from homology"/>
<dbReference type="Proteomes" id="UP000286482">
    <property type="component" value="Unassembled WGS sequence"/>
</dbReference>
<evidence type="ECO:0000313" key="10">
    <source>
        <dbReference type="EMBL" id="RKF12748.1"/>
    </source>
</evidence>
<dbReference type="InterPro" id="IPR002938">
    <property type="entry name" value="FAD-bd"/>
</dbReference>
<dbReference type="Pfam" id="PF01494">
    <property type="entry name" value="FAD_binding_3"/>
    <property type="match status" value="1"/>
</dbReference>
<dbReference type="OrthoDB" id="9769565at2"/>
<gene>
    <name evidence="10" type="ORF">DBZ36_19950</name>
</gene>
<evidence type="ECO:0000256" key="2">
    <source>
        <dbReference type="ARBA" id="ARBA00004749"/>
    </source>
</evidence>
<dbReference type="FunFam" id="3.50.50.60:FF:000021">
    <property type="entry name" value="Ubiquinone biosynthesis monooxygenase COQ6"/>
    <property type="match status" value="1"/>
</dbReference>
<protein>
    <submittedName>
        <fullName evidence="10">FAD-dependent oxidoreductase</fullName>
    </submittedName>
</protein>
<dbReference type="GO" id="GO:0008682">
    <property type="term" value="F:3-demethoxyubiquinol 3-hydroxylase activity"/>
    <property type="evidence" value="ECO:0007669"/>
    <property type="project" value="TreeGrafter"/>
</dbReference>
<evidence type="ECO:0000256" key="7">
    <source>
        <dbReference type="ARBA" id="ARBA00023033"/>
    </source>
</evidence>
<evidence type="ECO:0000256" key="5">
    <source>
        <dbReference type="ARBA" id="ARBA00022827"/>
    </source>
</evidence>
<keyword evidence="11" id="KW-1185">Reference proteome</keyword>
<comment type="subunit">
    <text evidence="8">Component of the Ubi complex metabolon, which regroups five ubiquinone biosynthesis proteins (UbiE, UbiF, UbiG, UbiH and UbiI) and two accessory factors (UbiK and the lipid-binding protein UbiJ).</text>
</comment>
<dbReference type="AlphaFoldDB" id="A0A420E5G5"/>
<comment type="cofactor">
    <cofactor evidence="1">
        <name>FAD</name>
        <dbReference type="ChEBI" id="CHEBI:57692"/>
    </cofactor>
</comment>
<dbReference type="InterPro" id="IPR051205">
    <property type="entry name" value="UbiH/COQ6_monooxygenase"/>
</dbReference>
<evidence type="ECO:0000256" key="3">
    <source>
        <dbReference type="ARBA" id="ARBA00005349"/>
    </source>
</evidence>
<dbReference type="UniPathway" id="UPA00232"/>
<dbReference type="EMBL" id="RAQO01000013">
    <property type="protein sequence ID" value="RKF12748.1"/>
    <property type="molecule type" value="Genomic_DNA"/>
</dbReference>
<dbReference type="PANTHER" id="PTHR43876:SF10">
    <property type="entry name" value="3-DEMETHOXYUBIQUINOL 3-HYDROXYLASE"/>
    <property type="match status" value="1"/>
</dbReference>
<dbReference type="InterPro" id="IPR036188">
    <property type="entry name" value="FAD/NAD-bd_sf"/>
</dbReference>
<dbReference type="GO" id="GO:0110142">
    <property type="term" value="C:ubiquinone biosynthesis complex"/>
    <property type="evidence" value="ECO:0007669"/>
    <property type="project" value="UniProtKB-ARBA"/>
</dbReference>
<dbReference type="GO" id="GO:0071949">
    <property type="term" value="F:FAD binding"/>
    <property type="evidence" value="ECO:0007669"/>
    <property type="project" value="InterPro"/>
</dbReference>
<keyword evidence="5" id="KW-0274">FAD</keyword>
<keyword evidence="4" id="KW-0285">Flavoprotein</keyword>
<dbReference type="RefSeq" id="WP_120356755.1">
    <property type="nucleotide sequence ID" value="NZ_RAQO01000013.1"/>
</dbReference>
<dbReference type="GO" id="GO:0006744">
    <property type="term" value="P:ubiquinone biosynthetic process"/>
    <property type="evidence" value="ECO:0007669"/>
    <property type="project" value="UniProtKB-UniPathway"/>
</dbReference>
<feature type="domain" description="FAD-binding" evidence="9">
    <location>
        <begin position="5"/>
        <end position="332"/>
    </location>
</feature>
<comment type="caution">
    <text evidence="10">The sequence shown here is derived from an EMBL/GenBank/DDBJ whole genome shotgun (WGS) entry which is preliminary data.</text>
</comment>
<dbReference type="SUPFAM" id="SSF51905">
    <property type="entry name" value="FAD/NAD(P)-binding domain"/>
    <property type="match status" value="1"/>
</dbReference>
<organism evidence="10 11">
    <name type="scientific">Alginatibacterium sediminis</name>
    <dbReference type="NCBI Taxonomy" id="2164068"/>
    <lineage>
        <taxon>Bacteria</taxon>
        <taxon>Pseudomonadati</taxon>
        <taxon>Pseudomonadota</taxon>
        <taxon>Gammaproteobacteria</taxon>
        <taxon>Alteromonadales</taxon>
        <taxon>Alteromonadaceae</taxon>
        <taxon>Alginatibacterium</taxon>
    </lineage>
</organism>
<dbReference type="PANTHER" id="PTHR43876">
    <property type="entry name" value="UBIQUINONE BIOSYNTHESIS MONOOXYGENASE COQ6, MITOCHONDRIAL"/>
    <property type="match status" value="1"/>
</dbReference>
<evidence type="ECO:0000259" key="9">
    <source>
        <dbReference type="Pfam" id="PF01494"/>
    </source>
</evidence>
<sequence length="386" mass="42211">MKNYDSIVIGGGMIGAASALGLARLGQRVLVVEACPPVAYQASQAIDLRVSALSHQSIALLERLGAWQAVEAMRHAPYRSLQAWENPEQVLSFEADDVGLENLGSIVENRVIQLALWDQLEAFNVEFVQSDSSKLVSISEHDCQILLGEQQVKAKRLLVADGALSSMRSQLGIATSGWNYRQHCLLINIELDAPQQTTTWQQFNPSGPRALLPLPGQKAALVWYDTPAQIKTLKALSSAALKLTIKEQFPQLPGNFEISNFASFPLTRMHAKSYVKDCAVLLGDAAHTIHPMAGQGVNLGFKDVEALLESIAEHGKSVDNFALANYQRQRRRDNLLMQSMMDGFYLGFSNDNPLAKGLRKVGLNLAQKSGPLKLVALRYALGLAPL</sequence>
<dbReference type="InterPro" id="IPR010971">
    <property type="entry name" value="UbiH/COQ6"/>
</dbReference>
<evidence type="ECO:0000256" key="4">
    <source>
        <dbReference type="ARBA" id="ARBA00022630"/>
    </source>
</evidence>
<comment type="pathway">
    <text evidence="2">Cofactor biosynthesis; ubiquinone biosynthesis.</text>
</comment>
<evidence type="ECO:0000313" key="11">
    <source>
        <dbReference type="Proteomes" id="UP000286482"/>
    </source>
</evidence>
<dbReference type="PRINTS" id="PR00420">
    <property type="entry name" value="RNGMNOXGNASE"/>
</dbReference>
<name>A0A420E5G5_9ALTE</name>
<accession>A0A420E5G5</accession>
<evidence type="ECO:0000256" key="1">
    <source>
        <dbReference type="ARBA" id="ARBA00001974"/>
    </source>
</evidence>
<dbReference type="NCBIfam" id="TIGR01988">
    <property type="entry name" value="Ubi-OHases"/>
    <property type="match status" value="1"/>
</dbReference>
<keyword evidence="7" id="KW-0503">Monooxygenase</keyword>
<evidence type="ECO:0000256" key="8">
    <source>
        <dbReference type="ARBA" id="ARBA00065734"/>
    </source>
</evidence>
<reference evidence="10 11" key="1">
    <citation type="submission" date="2018-09" db="EMBL/GenBank/DDBJ databases">
        <authorList>
            <person name="Wang Z."/>
        </authorList>
    </citation>
    <scope>NUCLEOTIDE SEQUENCE [LARGE SCALE GENOMIC DNA]</scope>
    <source>
        <strain evidence="10 11">ALS 81</strain>
    </source>
</reference>
<evidence type="ECO:0000256" key="6">
    <source>
        <dbReference type="ARBA" id="ARBA00023002"/>
    </source>
</evidence>
<dbReference type="Gene3D" id="3.50.50.60">
    <property type="entry name" value="FAD/NAD(P)-binding domain"/>
    <property type="match status" value="2"/>
</dbReference>
<keyword evidence="6" id="KW-0560">Oxidoreductase</keyword>